<proteinExistence type="inferred from homology"/>
<dbReference type="EMBL" id="NZBD01000016">
    <property type="protein sequence ID" value="MAG18397.1"/>
    <property type="molecule type" value="Genomic_DNA"/>
</dbReference>
<evidence type="ECO:0000256" key="1">
    <source>
        <dbReference type="ARBA" id="ARBA00004141"/>
    </source>
</evidence>
<accession>A0A2D6LQD0</accession>
<dbReference type="Pfam" id="PF00137">
    <property type="entry name" value="ATP-synt_C"/>
    <property type="match status" value="1"/>
</dbReference>
<evidence type="ECO:0000256" key="3">
    <source>
        <dbReference type="ARBA" id="ARBA00022692"/>
    </source>
</evidence>
<keyword evidence="3 6" id="KW-0812">Transmembrane</keyword>
<keyword evidence="4 6" id="KW-1133">Transmembrane helix</keyword>
<dbReference type="GO" id="GO:0033177">
    <property type="term" value="C:proton-transporting two-sector ATPase complex, proton-transporting domain"/>
    <property type="evidence" value="ECO:0007669"/>
    <property type="project" value="InterPro"/>
</dbReference>
<gene>
    <name evidence="8" type="ORF">CL944_02905</name>
</gene>
<comment type="subcellular location">
    <subcellularLocation>
        <location evidence="1">Membrane</location>
        <topology evidence="1">Multi-pass membrane protein</topology>
    </subcellularLocation>
</comment>
<comment type="caution">
    <text evidence="8">The sequence shown here is derived from an EMBL/GenBank/DDBJ whole genome shotgun (WGS) entry which is preliminary data.</text>
</comment>
<evidence type="ECO:0000256" key="4">
    <source>
        <dbReference type="ARBA" id="ARBA00022989"/>
    </source>
</evidence>
<name>A0A2D6LQD0_9ARCH</name>
<dbReference type="Proteomes" id="UP000226712">
    <property type="component" value="Unassembled WGS sequence"/>
</dbReference>
<protein>
    <submittedName>
        <fullName evidence="8">ATPase</fullName>
    </submittedName>
</protein>
<evidence type="ECO:0000313" key="9">
    <source>
        <dbReference type="Proteomes" id="UP000226712"/>
    </source>
</evidence>
<evidence type="ECO:0000259" key="7">
    <source>
        <dbReference type="Pfam" id="PF00137"/>
    </source>
</evidence>
<dbReference type="InterPro" id="IPR000454">
    <property type="entry name" value="ATP_synth_F0_csu"/>
</dbReference>
<organism evidence="8 9">
    <name type="scientific">Candidatus Iainarchaeum sp</name>
    <dbReference type="NCBI Taxonomy" id="3101447"/>
    <lineage>
        <taxon>Archaea</taxon>
        <taxon>Candidatus Iainarchaeota</taxon>
        <taxon>Candidatus Iainarchaeia</taxon>
        <taxon>Candidatus Iainarchaeales</taxon>
        <taxon>Candidatus Iainarchaeaceae</taxon>
        <taxon>Candidatus Iainarchaeum</taxon>
    </lineage>
</organism>
<dbReference type="SUPFAM" id="SSF81333">
    <property type="entry name" value="F1F0 ATP synthase subunit C"/>
    <property type="match status" value="1"/>
</dbReference>
<evidence type="ECO:0000256" key="6">
    <source>
        <dbReference type="SAM" id="Phobius"/>
    </source>
</evidence>
<dbReference type="InterPro" id="IPR035921">
    <property type="entry name" value="F/V-ATP_Csub_sf"/>
</dbReference>
<keyword evidence="5 6" id="KW-0472">Membrane</keyword>
<evidence type="ECO:0000313" key="8">
    <source>
        <dbReference type="EMBL" id="MAG18397.1"/>
    </source>
</evidence>
<dbReference type="InterPro" id="IPR002379">
    <property type="entry name" value="ATPase_proteolipid_c-like_dom"/>
</dbReference>
<feature type="transmembrane region" description="Helical" evidence="6">
    <location>
        <begin position="6"/>
        <end position="29"/>
    </location>
</feature>
<dbReference type="AlphaFoldDB" id="A0A2D6LQD0"/>
<reference evidence="9" key="1">
    <citation type="submission" date="2017-09" db="EMBL/GenBank/DDBJ databases">
        <title>The Reconstruction of 2,631 Draft Metagenome-Assembled Genomes from the Global Oceans.</title>
        <authorList>
            <person name="Tully B.J."/>
            <person name="Graham E.D."/>
            <person name="Heidelberg J.F."/>
        </authorList>
    </citation>
    <scope>NUCLEOTIDE SEQUENCE [LARGE SCALE GENOMIC DNA]</scope>
</reference>
<dbReference type="GO" id="GO:0045259">
    <property type="term" value="C:proton-transporting ATP synthase complex"/>
    <property type="evidence" value="ECO:0007669"/>
    <property type="project" value="InterPro"/>
</dbReference>
<dbReference type="PRINTS" id="PR00124">
    <property type="entry name" value="ATPASEC"/>
</dbReference>
<dbReference type="Gene3D" id="1.20.120.610">
    <property type="entry name" value="lithium bound rotor ring of v- atpase"/>
    <property type="match status" value="1"/>
</dbReference>
<dbReference type="GO" id="GO:0015986">
    <property type="term" value="P:proton motive force-driven ATP synthesis"/>
    <property type="evidence" value="ECO:0007669"/>
    <property type="project" value="InterPro"/>
</dbReference>
<sequence length="86" mass="8279">MALIEATAGIAIASSIAIFGGAIGTAMAQSAIGTAAMGVIAEKPEQAGKLIIWIAIPETIVIFGFVIAILLALSVGGGAEVAAAAA</sequence>
<dbReference type="CDD" id="cd18181">
    <property type="entry name" value="ATP-synt_Vo_Ao_c_TtATPase_like"/>
    <property type="match status" value="1"/>
</dbReference>
<comment type="similarity">
    <text evidence="2">Belongs to the ATPase C chain family.</text>
</comment>
<feature type="domain" description="V-ATPase proteolipid subunit C-like" evidence="7">
    <location>
        <begin position="12"/>
        <end position="71"/>
    </location>
</feature>
<evidence type="ECO:0000256" key="5">
    <source>
        <dbReference type="ARBA" id="ARBA00023136"/>
    </source>
</evidence>
<evidence type="ECO:0000256" key="2">
    <source>
        <dbReference type="ARBA" id="ARBA00006704"/>
    </source>
</evidence>
<dbReference type="GO" id="GO:0015078">
    <property type="term" value="F:proton transmembrane transporter activity"/>
    <property type="evidence" value="ECO:0007669"/>
    <property type="project" value="InterPro"/>
</dbReference>
<feature type="transmembrane region" description="Helical" evidence="6">
    <location>
        <begin position="50"/>
        <end position="73"/>
    </location>
</feature>